<dbReference type="InterPro" id="IPR019557">
    <property type="entry name" value="AminoTfrase-like_pln_mobile"/>
</dbReference>
<proteinExistence type="predicted"/>
<feature type="compositionally biased region" description="Polar residues" evidence="1">
    <location>
        <begin position="562"/>
        <end position="579"/>
    </location>
</feature>
<gene>
    <name evidence="3" type="ORF">CURHAP_LOCUS27720</name>
</gene>
<dbReference type="PANTHER" id="PTHR46033">
    <property type="entry name" value="PROTEIN MAIN-LIKE 2"/>
    <property type="match status" value="1"/>
</dbReference>
<sequence length="715" mass="81245">MEEGAEVSHCIYEEREENMVSPKDEKRTRRVARFLKPCALHFNKAVAPPSTPLLCEVLDHNLQQWSSRVLFKGWKMPQAKWDEWVNRLAGKYCSIWNQAGICDAILSSRYEIRCSNKNILHGLVEFWSSETNTFVFPWGEATFTLEDMMVLGGFSVLGRPVTRPVNGLLVEIVEEMEKKRVEISRTKAKKACQFVWIKHFMELQNEYKYEHVAFLSLWLSRFVFPSLPEACIGRHVFPIAAQLSQGTRLALAPAVLSGLYKDLSLLKKQALSCREEISVPGPFQLLQLWALERFQPLLKNSPNALKPGEPRAARWHRLPSGAISLPLVRTVLKLQENFQWRPYAADLINWSHSSYYTKNKPSFFHSAKHSDENLRSYIRCLCTSELVGVEHCIEKYFPNRVAMQFGMDQDLPGEFLKLYFAPGTDVGFFVPPRSFEPSVSARYLHWWKISKSARADTIEKHVKVAIQKIEKYNSSIAKRNVQMHKASPRTLERSKPEESRSYVIPEVPGKSNHTVQRKASATPQFPKQVKKESPLDYRDDDHIPLSERLRHLGNKPACLHKASTTSRPTKFVSSTSPVQDKNVKKRKLATTTEGLAKKINAGDFAKNVVKIAKKGRKGSDNKASVEVGVPFRMEHKHKIEPKVSGKDAAREGKKAMAKGSLKNRMGADDPKRMPKGFLKNPVAVDDCMVNATNQTQGVGLLMRVQNIEKILGVKT</sequence>
<dbReference type="Proteomes" id="UP000507222">
    <property type="component" value="Unassembled WGS sequence"/>
</dbReference>
<dbReference type="PANTHER" id="PTHR46033:SF83">
    <property type="entry name" value="PROTEIN MAINTENANCE OF MERISTEMS-LIKE"/>
    <property type="match status" value="1"/>
</dbReference>
<evidence type="ECO:0000259" key="2">
    <source>
        <dbReference type="Pfam" id="PF10536"/>
    </source>
</evidence>
<evidence type="ECO:0000313" key="3">
    <source>
        <dbReference type="EMBL" id="CAB4277782.1"/>
    </source>
</evidence>
<organism evidence="3 4">
    <name type="scientific">Prunus armeniaca</name>
    <name type="common">Apricot</name>
    <name type="synonym">Armeniaca vulgaris</name>
    <dbReference type="NCBI Taxonomy" id="36596"/>
    <lineage>
        <taxon>Eukaryota</taxon>
        <taxon>Viridiplantae</taxon>
        <taxon>Streptophyta</taxon>
        <taxon>Embryophyta</taxon>
        <taxon>Tracheophyta</taxon>
        <taxon>Spermatophyta</taxon>
        <taxon>Magnoliopsida</taxon>
        <taxon>eudicotyledons</taxon>
        <taxon>Gunneridae</taxon>
        <taxon>Pentapetalae</taxon>
        <taxon>rosids</taxon>
        <taxon>fabids</taxon>
        <taxon>Rosales</taxon>
        <taxon>Rosaceae</taxon>
        <taxon>Amygdaloideae</taxon>
        <taxon>Amygdaleae</taxon>
        <taxon>Prunus</taxon>
    </lineage>
</organism>
<feature type="compositionally biased region" description="Basic and acidic residues" evidence="1">
    <location>
        <begin position="641"/>
        <end position="654"/>
    </location>
</feature>
<reference evidence="3 4" key="1">
    <citation type="submission" date="2020-05" db="EMBL/GenBank/DDBJ databases">
        <authorList>
            <person name="Campoy J."/>
            <person name="Schneeberger K."/>
            <person name="Spophaly S."/>
        </authorList>
    </citation>
    <scope>NUCLEOTIDE SEQUENCE [LARGE SCALE GENOMIC DNA]</scope>
    <source>
        <strain evidence="3">PruArmRojPasFocal</strain>
    </source>
</reference>
<name>A0A6J5UP52_PRUAR</name>
<evidence type="ECO:0000313" key="4">
    <source>
        <dbReference type="Proteomes" id="UP000507222"/>
    </source>
</evidence>
<evidence type="ECO:0000256" key="1">
    <source>
        <dbReference type="SAM" id="MobiDB-lite"/>
    </source>
</evidence>
<feature type="region of interest" description="Disordered" evidence="1">
    <location>
        <begin position="641"/>
        <end position="674"/>
    </location>
</feature>
<dbReference type="InterPro" id="IPR044824">
    <property type="entry name" value="MAIN-like"/>
</dbReference>
<accession>A0A6J5UP52</accession>
<protein>
    <recommendedName>
        <fullName evidence="2">Aminotransferase-like plant mobile domain-containing protein</fullName>
    </recommendedName>
</protein>
<dbReference type="EMBL" id="CAEKDK010000004">
    <property type="protein sequence ID" value="CAB4277782.1"/>
    <property type="molecule type" value="Genomic_DNA"/>
</dbReference>
<feature type="region of interest" description="Disordered" evidence="1">
    <location>
        <begin position="481"/>
        <end position="540"/>
    </location>
</feature>
<feature type="compositionally biased region" description="Basic and acidic residues" evidence="1">
    <location>
        <begin position="529"/>
        <end position="540"/>
    </location>
</feature>
<dbReference type="GO" id="GO:0010073">
    <property type="term" value="P:meristem maintenance"/>
    <property type="evidence" value="ECO:0007669"/>
    <property type="project" value="InterPro"/>
</dbReference>
<dbReference type="Pfam" id="PF10536">
    <property type="entry name" value="PMD"/>
    <property type="match status" value="1"/>
</dbReference>
<dbReference type="AlphaFoldDB" id="A0A6J5UP52"/>
<feature type="compositionally biased region" description="Polar residues" evidence="1">
    <location>
        <begin position="511"/>
        <end position="525"/>
    </location>
</feature>
<feature type="domain" description="Aminotransferase-like plant mobile" evidence="2">
    <location>
        <begin position="100"/>
        <end position="447"/>
    </location>
</feature>
<feature type="compositionally biased region" description="Basic and acidic residues" evidence="1">
    <location>
        <begin position="490"/>
        <end position="500"/>
    </location>
</feature>
<feature type="region of interest" description="Disordered" evidence="1">
    <location>
        <begin position="560"/>
        <end position="584"/>
    </location>
</feature>